<dbReference type="OrthoDB" id="5657095at2"/>
<dbReference type="PRINTS" id="PR01415">
    <property type="entry name" value="ANKYRIN"/>
</dbReference>
<evidence type="ECO:0000256" key="3">
    <source>
        <dbReference type="PROSITE-ProRule" id="PRU00023"/>
    </source>
</evidence>
<dbReference type="InterPro" id="IPR050745">
    <property type="entry name" value="Multifunctional_regulatory"/>
</dbReference>
<keyword evidence="1" id="KW-0677">Repeat</keyword>
<evidence type="ECO:0000256" key="1">
    <source>
        <dbReference type="ARBA" id="ARBA00022737"/>
    </source>
</evidence>
<accession>A0A2S1R1T1</accession>
<dbReference type="InterPro" id="IPR002110">
    <property type="entry name" value="Ankyrin_rpt"/>
</dbReference>
<dbReference type="PROSITE" id="PS50088">
    <property type="entry name" value="ANK_REPEAT"/>
    <property type="match status" value="2"/>
</dbReference>
<dbReference type="Gene3D" id="1.25.40.20">
    <property type="entry name" value="Ankyrin repeat-containing domain"/>
    <property type="match status" value="2"/>
</dbReference>
<feature type="repeat" description="ANK" evidence="3">
    <location>
        <begin position="53"/>
        <end position="85"/>
    </location>
</feature>
<dbReference type="SUPFAM" id="SSF48403">
    <property type="entry name" value="Ankyrin repeat"/>
    <property type="match status" value="1"/>
</dbReference>
<sequence length="173" mass="18974">MDKILILWSAILLQISVYGQQKNVFDIARNGTLKEIENSFINDPDTINTIDPNGFTPLILACYHGNKDVALFIAQKAKDINYKSAMGTALMAAVVKGDAEIVKELINLKANTDSCDANGKTALIYAVFFNKNEIAKMLIQAGANTSIKGNDNKTAYDFALNNKNTELIILLDK</sequence>
<dbReference type="AlphaFoldDB" id="A0A2S1R1T1"/>
<keyword evidence="5" id="KW-1185">Reference proteome</keyword>
<protein>
    <submittedName>
        <fullName evidence="4">Ankyrin repeat domain-containing protein</fullName>
    </submittedName>
</protein>
<organism evidence="4 5">
    <name type="scientific">Flavobacterium album</name>
    <dbReference type="NCBI Taxonomy" id="2175091"/>
    <lineage>
        <taxon>Bacteria</taxon>
        <taxon>Pseudomonadati</taxon>
        <taxon>Bacteroidota</taxon>
        <taxon>Flavobacteriia</taxon>
        <taxon>Flavobacteriales</taxon>
        <taxon>Flavobacteriaceae</taxon>
        <taxon>Flavobacterium</taxon>
    </lineage>
</organism>
<keyword evidence="2 3" id="KW-0040">ANK repeat</keyword>
<dbReference type="EMBL" id="CP029186">
    <property type="protein sequence ID" value="AWH86539.1"/>
    <property type="molecule type" value="Genomic_DNA"/>
</dbReference>
<dbReference type="KEGG" id="falb:HYN59_16130"/>
<dbReference type="PANTHER" id="PTHR24189:SF71">
    <property type="entry name" value="ANKYRIN REPEAT DOMAIN 39"/>
    <property type="match status" value="1"/>
</dbReference>
<dbReference type="Proteomes" id="UP000244929">
    <property type="component" value="Chromosome"/>
</dbReference>
<gene>
    <name evidence="4" type="ORF">HYN59_16130</name>
</gene>
<reference evidence="4 5" key="1">
    <citation type="submission" date="2018-04" db="EMBL/GenBank/DDBJ databases">
        <title>Genome sequencing of Flavobacterium sp. HYN0059.</title>
        <authorList>
            <person name="Yi H."/>
            <person name="Baek C."/>
        </authorList>
    </citation>
    <scope>NUCLEOTIDE SEQUENCE [LARGE SCALE GENOMIC DNA]</scope>
    <source>
        <strain evidence="4 5">HYN0059</strain>
    </source>
</reference>
<dbReference type="RefSeq" id="WP_108779262.1">
    <property type="nucleotide sequence ID" value="NZ_CP029186.1"/>
</dbReference>
<dbReference type="Pfam" id="PF00023">
    <property type="entry name" value="Ank"/>
    <property type="match status" value="1"/>
</dbReference>
<dbReference type="Pfam" id="PF12796">
    <property type="entry name" value="Ank_2"/>
    <property type="match status" value="1"/>
</dbReference>
<dbReference type="SMART" id="SM00248">
    <property type="entry name" value="ANK"/>
    <property type="match status" value="3"/>
</dbReference>
<dbReference type="GO" id="GO:0005737">
    <property type="term" value="C:cytoplasm"/>
    <property type="evidence" value="ECO:0007669"/>
    <property type="project" value="TreeGrafter"/>
</dbReference>
<evidence type="ECO:0000256" key="2">
    <source>
        <dbReference type="ARBA" id="ARBA00023043"/>
    </source>
</evidence>
<feature type="repeat" description="ANK" evidence="3">
    <location>
        <begin position="118"/>
        <end position="150"/>
    </location>
</feature>
<evidence type="ECO:0000313" key="5">
    <source>
        <dbReference type="Proteomes" id="UP000244929"/>
    </source>
</evidence>
<dbReference type="PROSITE" id="PS50297">
    <property type="entry name" value="ANK_REP_REGION"/>
    <property type="match status" value="1"/>
</dbReference>
<evidence type="ECO:0000313" key="4">
    <source>
        <dbReference type="EMBL" id="AWH86539.1"/>
    </source>
</evidence>
<dbReference type="InterPro" id="IPR036770">
    <property type="entry name" value="Ankyrin_rpt-contain_sf"/>
</dbReference>
<name>A0A2S1R1T1_9FLAO</name>
<dbReference type="PANTHER" id="PTHR24189">
    <property type="entry name" value="MYOTROPHIN"/>
    <property type="match status" value="1"/>
</dbReference>
<proteinExistence type="predicted"/>